<reference evidence="2 3" key="1">
    <citation type="submission" date="2019-05" db="EMBL/GenBank/DDBJ databases">
        <title>Another draft genome of Portunus trituberculatus and its Hox gene families provides insights of decapod evolution.</title>
        <authorList>
            <person name="Jeong J.-H."/>
            <person name="Song I."/>
            <person name="Kim S."/>
            <person name="Choi T."/>
            <person name="Kim D."/>
            <person name="Ryu S."/>
            <person name="Kim W."/>
        </authorList>
    </citation>
    <scope>NUCLEOTIDE SEQUENCE [LARGE SCALE GENOMIC DNA]</scope>
    <source>
        <tissue evidence="2">Muscle</tissue>
    </source>
</reference>
<evidence type="ECO:0000313" key="2">
    <source>
        <dbReference type="EMBL" id="MPC83792.1"/>
    </source>
</evidence>
<dbReference type="Proteomes" id="UP000324222">
    <property type="component" value="Unassembled WGS sequence"/>
</dbReference>
<dbReference type="AlphaFoldDB" id="A0A5B7IIZ4"/>
<proteinExistence type="predicted"/>
<evidence type="ECO:0000256" key="1">
    <source>
        <dbReference type="SAM" id="MobiDB-lite"/>
    </source>
</evidence>
<organism evidence="2 3">
    <name type="scientific">Portunus trituberculatus</name>
    <name type="common">Swimming crab</name>
    <name type="synonym">Neptunus trituberculatus</name>
    <dbReference type="NCBI Taxonomy" id="210409"/>
    <lineage>
        <taxon>Eukaryota</taxon>
        <taxon>Metazoa</taxon>
        <taxon>Ecdysozoa</taxon>
        <taxon>Arthropoda</taxon>
        <taxon>Crustacea</taxon>
        <taxon>Multicrustacea</taxon>
        <taxon>Malacostraca</taxon>
        <taxon>Eumalacostraca</taxon>
        <taxon>Eucarida</taxon>
        <taxon>Decapoda</taxon>
        <taxon>Pleocyemata</taxon>
        <taxon>Brachyura</taxon>
        <taxon>Eubrachyura</taxon>
        <taxon>Portunoidea</taxon>
        <taxon>Portunidae</taxon>
        <taxon>Portuninae</taxon>
        <taxon>Portunus</taxon>
    </lineage>
</organism>
<accession>A0A5B7IIZ4</accession>
<keyword evidence="3" id="KW-1185">Reference proteome</keyword>
<sequence>MRQRGRQVIRPPPRSPFAGTIPTSPPFPRPAITYVSSSSSSTHRSPPPPSPLAVQGHLHQDSFAFVILVSLVMSDAYDFPAGSSACITTTTTTTTIINTTCMSRIIPTITTTTTTTTIIIINTTCMSRIIPTTTTTTTTTTCMSRIIPTITTTTTTCTSRIISTITATFTCIINTCVPNTTTTIATNMSVNQRPCSLAISTTDVRRCQRCAWCCLP</sequence>
<dbReference type="EMBL" id="VSRR010063510">
    <property type="protein sequence ID" value="MPC83792.1"/>
    <property type="molecule type" value="Genomic_DNA"/>
</dbReference>
<comment type="caution">
    <text evidence="2">The sequence shown here is derived from an EMBL/GenBank/DDBJ whole genome shotgun (WGS) entry which is preliminary data.</text>
</comment>
<protein>
    <submittedName>
        <fullName evidence="2">Uncharacterized protein</fullName>
    </submittedName>
</protein>
<gene>
    <name evidence="2" type="ORF">E2C01_078508</name>
</gene>
<feature type="region of interest" description="Disordered" evidence="1">
    <location>
        <begin position="1"/>
        <end position="54"/>
    </location>
</feature>
<evidence type="ECO:0000313" key="3">
    <source>
        <dbReference type="Proteomes" id="UP000324222"/>
    </source>
</evidence>
<name>A0A5B7IIZ4_PORTR</name>